<dbReference type="SUPFAM" id="SSF143011">
    <property type="entry name" value="RelE-like"/>
    <property type="match status" value="1"/>
</dbReference>
<dbReference type="RefSeq" id="WP_055298736.1">
    <property type="nucleotide sequence ID" value="NZ_BLYK01000004.1"/>
</dbReference>
<dbReference type="Proteomes" id="UP000095679">
    <property type="component" value="Unassembled WGS sequence"/>
</dbReference>
<sequence length="99" mass="11875">MLKLRINPIVAKDLKNIKDYIAEDNEEYSIKTIKEIYGKFENLQMSPGMGADLSKRVSFRTDYKYAIWEDYVIIYKVSDEFAEIYRVINRYQDITRIFD</sequence>
<dbReference type="InterPro" id="IPR035093">
    <property type="entry name" value="RelE/ParE_toxin_dom_sf"/>
</dbReference>
<dbReference type="Gene3D" id="3.30.2310.20">
    <property type="entry name" value="RelE-like"/>
    <property type="match status" value="1"/>
</dbReference>
<protein>
    <submittedName>
        <fullName evidence="2">Addiction module toxin, RelE/StbE family</fullName>
    </submittedName>
</protein>
<name>A0A174EIT4_9FIRM</name>
<accession>A0A174EIT4</accession>
<reference evidence="2 3" key="1">
    <citation type="submission" date="2015-09" db="EMBL/GenBank/DDBJ databases">
        <authorList>
            <consortium name="Pathogen Informatics"/>
        </authorList>
    </citation>
    <scope>NUCLEOTIDE SEQUENCE [LARGE SCALE GENOMIC DNA]</scope>
    <source>
        <strain evidence="2 3">2789STDY5834835</strain>
    </source>
</reference>
<proteinExistence type="predicted"/>
<organism evidence="2 3">
    <name type="scientific">Anaerobutyricum hallii</name>
    <dbReference type="NCBI Taxonomy" id="39488"/>
    <lineage>
        <taxon>Bacteria</taxon>
        <taxon>Bacillati</taxon>
        <taxon>Bacillota</taxon>
        <taxon>Clostridia</taxon>
        <taxon>Lachnospirales</taxon>
        <taxon>Lachnospiraceae</taxon>
        <taxon>Anaerobutyricum</taxon>
    </lineage>
</organism>
<evidence type="ECO:0000256" key="1">
    <source>
        <dbReference type="ARBA" id="ARBA00022649"/>
    </source>
</evidence>
<dbReference type="EMBL" id="CYZL01000012">
    <property type="protein sequence ID" value="CUO36125.1"/>
    <property type="molecule type" value="Genomic_DNA"/>
</dbReference>
<evidence type="ECO:0000313" key="2">
    <source>
        <dbReference type="EMBL" id="CUO36125.1"/>
    </source>
</evidence>
<evidence type="ECO:0000313" key="3">
    <source>
        <dbReference type="Proteomes" id="UP000095679"/>
    </source>
</evidence>
<dbReference type="Pfam" id="PF05016">
    <property type="entry name" value="ParE_toxin"/>
    <property type="match status" value="1"/>
</dbReference>
<keyword evidence="1" id="KW-1277">Toxin-antitoxin system</keyword>
<dbReference type="InterPro" id="IPR007712">
    <property type="entry name" value="RelE/ParE_toxin"/>
</dbReference>
<dbReference type="AlphaFoldDB" id="A0A174EIT4"/>
<dbReference type="NCBIfam" id="TIGR02385">
    <property type="entry name" value="RelE_StbE"/>
    <property type="match status" value="1"/>
</dbReference>
<gene>
    <name evidence="2" type="ORF">ERS852450_01673</name>
</gene>